<dbReference type="GO" id="GO:0005666">
    <property type="term" value="C:RNA polymerase III complex"/>
    <property type="evidence" value="ECO:0007669"/>
    <property type="project" value="TreeGrafter"/>
</dbReference>
<dbReference type="GO" id="GO:0042797">
    <property type="term" value="P:tRNA transcription by RNA polymerase III"/>
    <property type="evidence" value="ECO:0007669"/>
    <property type="project" value="TreeGrafter"/>
</dbReference>
<reference evidence="2" key="1">
    <citation type="journal article" date="2021" name="IMA Fungus">
        <title>Genomic characterization of three marine fungi, including Emericellopsis atlantica sp. nov. with signatures of a generalist lifestyle and marine biomass degradation.</title>
        <authorList>
            <person name="Hagestad O.C."/>
            <person name="Hou L."/>
            <person name="Andersen J.H."/>
            <person name="Hansen E.H."/>
            <person name="Altermark B."/>
            <person name="Li C."/>
            <person name="Kuhnert E."/>
            <person name="Cox R.J."/>
            <person name="Crous P.W."/>
            <person name="Spatafora J.W."/>
            <person name="Lail K."/>
            <person name="Amirebrahimi M."/>
            <person name="Lipzen A."/>
            <person name="Pangilinan J."/>
            <person name="Andreopoulos W."/>
            <person name="Hayes R.D."/>
            <person name="Ng V."/>
            <person name="Grigoriev I.V."/>
            <person name="Jackson S.A."/>
            <person name="Sutton T.D.S."/>
            <person name="Dobson A.D.W."/>
            <person name="Rama T."/>
        </authorList>
    </citation>
    <scope>NUCLEOTIDE SEQUENCE</scope>
    <source>
        <strain evidence="2">TRa3180A</strain>
    </source>
</reference>
<organism evidence="2 3">
    <name type="scientific">Calycina marina</name>
    <dbReference type="NCBI Taxonomy" id="1763456"/>
    <lineage>
        <taxon>Eukaryota</taxon>
        <taxon>Fungi</taxon>
        <taxon>Dikarya</taxon>
        <taxon>Ascomycota</taxon>
        <taxon>Pezizomycotina</taxon>
        <taxon>Leotiomycetes</taxon>
        <taxon>Helotiales</taxon>
        <taxon>Pezizellaceae</taxon>
        <taxon>Calycina</taxon>
    </lineage>
</organism>
<feature type="region of interest" description="Disordered" evidence="1">
    <location>
        <begin position="129"/>
        <end position="156"/>
    </location>
</feature>
<dbReference type="Pfam" id="PF04801">
    <property type="entry name" value="RPC5"/>
    <property type="match status" value="2"/>
</dbReference>
<gene>
    <name evidence="2" type="ORF">BJ878DRAFT_430499</name>
</gene>
<dbReference type="AlphaFoldDB" id="A0A9P7YW59"/>
<evidence type="ECO:0000313" key="3">
    <source>
        <dbReference type="Proteomes" id="UP000887226"/>
    </source>
</evidence>
<dbReference type="InterPro" id="IPR006886">
    <property type="entry name" value="RNA_pol_III_Rpc5"/>
</dbReference>
<dbReference type="OrthoDB" id="340681at2759"/>
<accession>A0A9P7YW59</accession>
<dbReference type="PANTHER" id="PTHR12069">
    <property type="entry name" value="DNA-DIRECTED RNA POLYMERASES III 80 KDA POLYPEPTIDE RNA POLYMERASE III SUBUNIT 5"/>
    <property type="match status" value="1"/>
</dbReference>
<dbReference type="Proteomes" id="UP000887226">
    <property type="component" value="Unassembled WGS sequence"/>
</dbReference>
<feature type="compositionally biased region" description="Acidic residues" evidence="1">
    <location>
        <begin position="364"/>
        <end position="378"/>
    </location>
</feature>
<comment type="caution">
    <text evidence="2">The sequence shown here is derived from an EMBL/GenBank/DDBJ whole genome shotgun (WGS) entry which is preliminary data.</text>
</comment>
<proteinExistence type="predicted"/>
<evidence type="ECO:0000256" key="1">
    <source>
        <dbReference type="SAM" id="MobiDB-lite"/>
    </source>
</evidence>
<feature type="region of interest" description="Disordered" evidence="1">
    <location>
        <begin position="1"/>
        <end position="20"/>
    </location>
</feature>
<evidence type="ECO:0000313" key="2">
    <source>
        <dbReference type="EMBL" id="KAG9240350.1"/>
    </source>
</evidence>
<protein>
    <submittedName>
        <fullName evidence="2">Sin-like protein conserved region-domain-containing protein</fullName>
    </submittedName>
</protein>
<dbReference type="EMBL" id="MU254476">
    <property type="protein sequence ID" value="KAG9240350.1"/>
    <property type="molecule type" value="Genomic_DNA"/>
</dbReference>
<feature type="region of interest" description="Disordered" evidence="1">
    <location>
        <begin position="345"/>
        <end position="392"/>
    </location>
</feature>
<feature type="compositionally biased region" description="Basic residues" evidence="1">
    <location>
        <begin position="345"/>
        <end position="357"/>
    </location>
</feature>
<keyword evidence="3" id="KW-1185">Reference proteome</keyword>
<sequence>MAQVKAEPLEHAAQAQAPVLDYEDDDDPILGEIDIFIKPRTVDDRELMVLQFPNRQENQPYNYDHASCPTQFRMKSSTGMVELDIPIDTGRNYDRDKGVKWGSAMKYTAQTNQGGFGMAAGFGIGGGPRVAGAGRGRGRGAEQQQEQPEYNHDGRMPDREFEHQRAIGSVLKTQTLGGQVDKIESWSPQYMLGTFYDGQFHITPVDHITQLRPQFHHIDAFSEQERLSKTSATAQARVAEARTVQMTIKNTVDGEEEATDTMAERIAATQAEEWQRHEWIDEESEAAYAAYGENLVLGEGKVKADDLRNSMPQLESAWMPEEFLDIISAPRDAAKLSRSKIVIRSRSKKKDKRKMKAAVHGGQYDDDSSSASDQEEEPVSNAAGDGDDLYDA</sequence>
<name>A0A9P7YW59_9HELO</name>
<dbReference type="PANTHER" id="PTHR12069:SF0">
    <property type="entry name" value="DNA-DIRECTED RNA POLYMERASE III SUBUNIT RPC5"/>
    <property type="match status" value="1"/>
</dbReference>